<evidence type="ECO:0000313" key="2">
    <source>
        <dbReference type="EMBL" id="WOL10800.1"/>
    </source>
</evidence>
<keyword evidence="1" id="KW-1133">Transmembrane helix</keyword>
<evidence type="ECO:0000313" key="3">
    <source>
        <dbReference type="Proteomes" id="UP001327560"/>
    </source>
</evidence>
<feature type="transmembrane region" description="Helical" evidence="1">
    <location>
        <begin position="6"/>
        <end position="28"/>
    </location>
</feature>
<protein>
    <submittedName>
        <fullName evidence="2">Uncharacterized protein</fullName>
    </submittedName>
</protein>
<organism evidence="2 3">
    <name type="scientific">Canna indica</name>
    <name type="common">Indian-shot</name>
    <dbReference type="NCBI Taxonomy" id="4628"/>
    <lineage>
        <taxon>Eukaryota</taxon>
        <taxon>Viridiplantae</taxon>
        <taxon>Streptophyta</taxon>
        <taxon>Embryophyta</taxon>
        <taxon>Tracheophyta</taxon>
        <taxon>Spermatophyta</taxon>
        <taxon>Magnoliopsida</taxon>
        <taxon>Liliopsida</taxon>
        <taxon>Zingiberales</taxon>
        <taxon>Cannaceae</taxon>
        <taxon>Canna</taxon>
    </lineage>
</organism>
<dbReference type="EMBL" id="CP136895">
    <property type="protein sequence ID" value="WOL10800.1"/>
    <property type="molecule type" value="Genomic_DNA"/>
</dbReference>
<gene>
    <name evidence="2" type="ORF">Cni_G19559</name>
</gene>
<keyword evidence="1" id="KW-0472">Membrane</keyword>
<sequence>MEEGKGSTLVHILAIALCLTAFGFAIAAKRSRSTVVIGMDVTTSENYVMTRIRKDLNFKEEVRLSLLVQKLI</sequence>
<dbReference type="Proteomes" id="UP001327560">
    <property type="component" value="Chromosome 6"/>
</dbReference>
<evidence type="ECO:0000256" key="1">
    <source>
        <dbReference type="SAM" id="Phobius"/>
    </source>
</evidence>
<reference evidence="2 3" key="1">
    <citation type="submission" date="2023-10" db="EMBL/GenBank/DDBJ databases">
        <title>Chromosome-scale genome assembly provides insights into flower coloration mechanisms of Canna indica.</title>
        <authorList>
            <person name="Li C."/>
        </authorList>
    </citation>
    <scope>NUCLEOTIDE SEQUENCE [LARGE SCALE GENOMIC DNA]</scope>
    <source>
        <tissue evidence="2">Flower</tissue>
    </source>
</reference>
<name>A0AAQ3QJV4_9LILI</name>
<dbReference type="AlphaFoldDB" id="A0AAQ3QJV4"/>
<proteinExistence type="predicted"/>
<keyword evidence="3" id="KW-1185">Reference proteome</keyword>
<keyword evidence="1" id="KW-0812">Transmembrane</keyword>
<accession>A0AAQ3QJV4</accession>